<feature type="region of interest" description="Disordered" evidence="1">
    <location>
        <begin position="83"/>
        <end position="107"/>
    </location>
</feature>
<reference evidence="3 4" key="1">
    <citation type="submission" date="2017-04" db="EMBL/GenBank/DDBJ databases">
        <authorList>
            <person name="Afonso C.L."/>
            <person name="Miller P.J."/>
            <person name="Scott M.A."/>
            <person name="Spackman E."/>
            <person name="Goraichik I."/>
            <person name="Dimitrov K.M."/>
            <person name="Suarez D.L."/>
            <person name="Swayne D.E."/>
        </authorList>
    </citation>
    <scope>NUCLEOTIDE SEQUENCE [LARGE SCALE GENOMIC DNA]</scope>
    <source>
        <strain evidence="3 4">DSM 23236</strain>
    </source>
</reference>
<feature type="signal peptide" evidence="2">
    <location>
        <begin position="1"/>
        <end position="23"/>
    </location>
</feature>
<dbReference type="AlphaFoldDB" id="A0A1W1X8Y0"/>
<dbReference type="STRING" id="1121001.SAMN02745857_00889"/>
<evidence type="ECO:0000256" key="1">
    <source>
        <dbReference type="SAM" id="MobiDB-lite"/>
    </source>
</evidence>
<evidence type="ECO:0000256" key="2">
    <source>
        <dbReference type="SAM" id="SignalP"/>
    </source>
</evidence>
<accession>A0A1W1X8Y0</accession>
<proteinExistence type="predicted"/>
<gene>
    <name evidence="3" type="ORF">SAMN02745857_00889</name>
</gene>
<sequence length="136" mass="14768">MRRACRPALLACLALLCNVPARAEVKLAPDFFERLNVRWRIDRAISDAQHDLATGNAQIYVVGGYSPVTPGISDEERARLSMLPTNSDDVGCMTPRPDSPDSGSEEYARRYNSYIAAHYVPLPAAPVTSAGHNAAP</sequence>
<protein>
    <submittedName>
        <fullName evidence="3">Uncharacterized protein</fullName>
    </submittedName>
</protein>
<organism evidence="3 4">
    <name type="scientific">Andreprevotia lacus DSM 23236</name>
    <dbReference type="NCBI Taxonomy" id="1121001"/>
    <lineage>
        <taxon>Bacteria</taxon>
        <taxon>Pseudomonadati</taxon>
        <taxon>Pseudomonadota</taxon>
        <taxon>Betaproteobacteria</taxon>
        <taxon>Neisseriales</taxon>
        <taxon>Chitinibacteraceae</taxon>
        <taxon>Andreprevotia</taxon>
    </lineage>
</organism>
<name>A0A1W1X8Y0_9NEIS</name>
<feature type="chain" id="PRO_5012031822" evidence="2">
    <location>
        <begin position="24"/>
        <end position="136"/>
    </location>
</feature>
<keyword evidence="4" id="KW-1185">Reference proteome</keyword>
<keyword evidence="2" id="KW-0732">Signal</keyword>
<evidence type="ECO:0000313" key="3">
    <source>
        <dbReference type="EMBL" id="SMC20277.1"/>
    </source>
</evidence>
<dbReference type="Proteomes" id="UP000192761">
    <property type="component" value="Unassembled WGS sequence"/>
</dbReference>
<evidence type="ECO:0000313" key="4">
    <source>
        <dbReference type="Proteomes" id="UP000192761"/>
    </source>
</evidence>
<dbReference type="EMBL" id="FWXD01000004">
    <property type="protein sequence ID" value="SMC20277.1"/>
    <property type="molecule type" value="Genomic_DNA"/>
</dbReference>